<feature type="transmembrane region" description="Helical" evidence="11">
    <location>
        <begin position="557"/>
        <end position="574"/>
    </location>
</feature>
<comment type="pathway">
    <text evidence="2">Glycolipid biosynthesis; glycosylphosphatidylinositol-anchor biosynthesis.</text>
</comment>
<keyword evidence="8 11" id="KW-1133">Transmembrane helix</keyword>
<dbReference type="InterPro" id="IPR039527">
    <property type="entry name" value="PIGG/GPI7"/>
</dbReference>
<evidence type="ECO:0000256" key="2">
    <source>
        <dbReference type="ARBA" id="ARBA00004687"/>
    </source>
</evidence>
<dbReference type="Proteomes" id="UP000681722">
    <property type="component" value="Unassembled WGS sequence"/>
</dbReference>
<accession>A0A814NEW6</accession>
<dbReference type="AlphaFoldDB" id="A0A814NEW6"/>
<feature type="transmembrane region" description="Helical" evidence="11">
    <location>
        <begin position="12"/>
        <end position="31"/>
    </location>
</feature>
<sequence>MLHFMLTHARFVLFVYCLHLFAYLLFMQGLFPSTNKIQTIANQSCWGIMCLVDDSSTPPPLFERLILVVIDALREDYVFNSSISHLKYVHHLLKQKQHAIGFKIKTQTPTVTLPRLKALISGTIPGFWDILYNYNSTAIDTDNFLLQYRRKYPEKKIVFYGDDTWLKLFPNMFDRQEGTTSFFVSDFREVDENVTRHLEFEFENNRNDWSILILHYLGLDHIGHFAGSKNSYIDEKLIEMDHTLSYIYQKLKETDLLLLTGDHGMADQGGHGGASYEESHVPAVFISPQFDRYEKLLLQDESKIWLQIDLTPTLCSLFHLPVPSNNLGILIKPLIDIFFNQNMKTCLINDNQRQLSLIINKYSDDVQQDNIQALSAYDLLKKIRDKAIQTSSQQTIQQLLLGMALFWCSTIALIIIHFIEIKDFSILIHSLSIYIGSCLFIFYLLLLSDKSISSIVIHSSSFIGLYLCFEFIRNSIIVIKTLRINNRQMKNTNKTHSKLRMLSSYWLFYYPSLHLLSLLSSSFIEEEHQLWYLFIQTFLILALRDICVQLSSNKRNIILMLITITFIFRLLRSWNQTGNKWLTQPDIGDYLNRFVFIQIFNSL</sequence>
<feature type="transmembrane region" description="Helical" evidence="11">
    <location>
        <begin position="399"/>
        <end position="419"/>
    </location>
</feature>
<keyword evidence="4" id="KW-0337">GPI-anchor biosynthesis</keyword>
<dbReference type="EMBL" id="CAJOBC010005234">
    <property type="protein sequence ID" value="CAF3856685.1"/>
    <property type="molecule type" value="Genomic_DNA"/>
</dbReference>
<dbReference type="Pfam" id="PF19316">
    <property type="entry name" value="PIGO_PIGG"/>
    <property type="match status" value="1"/>
</dbReference>
<evidence type="ECO:0000256" key="7">
    <source>
        <dbReference type="ARBA" id="ARBA00022824"/>
    </source>
</evidence>
<keyword evidence="5" id="KW-0808">Transferase</keyword>
<dbReference type="InterPro" id="IPR002591">
    <property type="entry name" value="Phosphodiest/P_Trfase"/>
</dbReference>
<dbReference type="EMBL" id="CAJNOQ010005235">
    <property type="protein sequence ID" value="CAF1091219.1"/>
    <property type="molecule type" value="Genomic_DNA"/>
</dbReference>
<comment type="similarity">
    <text evidence="3">Belongs to the PIGG/PIGN/PIGO family. PIGG subfamily.</text>
</comment>
<evidence type="ECO:0000259" key="12">
    <source>
        <dbReference type="Pfam" id="PF19316"/>
    </source>
</evidence>
<dbReference type="GO" id="GO:0005789">
    <property type="term" value="C:endoplasmic reticulum membrane"/>
    <property type="evidence" value="ECO:0007669"/>
    <property type="project" value="UniProtKB-SubCell"/>
</dbReference>
<feature type="transmembrane region" description="Helical" evidence="11">
    <location>
        <begin position="506"/>
        <end position="524"/>
    </location>
</feature>
<evidence type="ECO:0000256" key="8">
    <source>
        <dbReference type="ARBA" id="ARBA00022989"/>
    </source>
</evidence>
<dbReference type="PANTHER" id="PTHR23072:SF0">
    <property type="entry name" value="GPI ETHANOLAMINE PHOSPHATE TRANSFERASE 2"/>
    <property type="match status" value="1"/>
</dbReference>
<dbReference type="Proteomes" id="UP000663829">
    <property type="component" value="Unassembled WGS sequence"/>
</dbReference>
<dbReference type="Gene3D" id="3.40.720.10">
    <property type="entry name" value="Alkaline Phosphatase, subunit A"/>
    <property type="match status" value="1"/>
</dbReference>
<evidence type="ECO:0000256" key="11">
    <source>
        <dbReference type="SAM" id="Phobius"/>
    </source>
</evidence>
<protein>
    <recommendedName>
        <fullName evidence="12">GPI ethanolamine phosphate transferase 2 C-terminal domain-containing protein</fullName>
    </recommendedName>
</protein>
<proteinExistence type="inferred from homology"/>
<feature type="transmembrane region" description="Helical" evidence="11">
    <location>
        <begin position="426"/>
        <end position="446"/>
    </location>
</feature>
<reference evidence="13" key="1">
    <citation type="submission" date="2021-02" db="EMBL/GenBank/DDBJ databases">
        <authorList>
            <person name="Nowell W R."/>
        </authorList>
    </citation>
    <scope>NUCLEOTIDE SEQUENCE</scope>
</reference>
<evidence type="ECO:0000256" key="3">
    <source>
        <dbReference type="ARBA" id="ARBA00005315"/>
    </source>
</evidence>
<keyword evidence="10" id="KW-0325">Glycoprotein</keyword>
<name>A0A814NEW6_9BILA</name>
<evidence type="ECO:0000313" key="13">
    <source>
        <dbReference type="EMBL" id="CAF1091219.1"/>
    </source>
</evidence>
<comment type="caution">
    <text evidence="13">The sequence shown here is derived from an EMBL/GenBank/DDBJ whole genome shotgun (WGS) entry which is preliminary data.</text>
</comment>
<evidence type="ECO:0000313" key="15">
    <source>
        <dbReference type="Proteomes" id="UP000663829"/>
    </source>
</evidence>
<dbReference type="InterPro" id="IPR045687">
    <property type="entry name" value="PIGG/GPI7_C"/>
</dbReference>
<evidence type="ECO:0000256" key="5">
    <source>
        <dbReference type="ARBA" id="ARBA00022679"/>
    </source>
</evidence>
<evidence type="ECO:0000256" key="4">
    <source>
        <dbReference type="ARBA" id="ARBA00022502"/>
    </source>
</evidence>
<evidence type="ECO:0000256" key="1">
    <source>
        <dbReference type="ARBA" id="ARBA00004477"/>
    </source>
</evidence>
<dbReference type="GO" id="GO:0006506">
    <property type="term" value="P:GPI anchor biosynthetic process"/>
    <property type="evidence" value="ECO:0007669"/>
    <property type="project" value="UniProtKB-UniPathway"/>
</dbReference>
<keyword evidence="6 11" id="KW-0812">Transmembrane</keyword>
<dbReference type="UniPathway" id="UPA00196"/>
<evidence type="ECO:0000313" key="14">
    <source>
        <dbReference type="EMBL" id="CAF3856685.1"/>
    </source>
</evidence>
<dbReference type="OrthoDB" id="272139at2759"/>
<keyword evidence="9 11" id="KW-0472">Membrane</keyword>
<dbReference type="InterPro" id="IPR017850">
    <property type="entry name" value="Alkaline_phosphatase_core_sf"/>
</dbReference>
<evidence type="ECO:0000256" key="9">
    <source>
        <dbReference type="ARBA" id="ARBA00023136"/>
    </source>
</evidence>
<dbReference type="CDD" id="cd16024">
    <property type="entry name" value="GPI_EPT_2"/>
    <property type="match status" value="1"/>
</dbReference>
<keyword evidence="7" id="KW-0256">Endoplasmic reticulum</keyword>
<evidence type="ECO:0000256" key="6">
    <source>
        <dbReference type="ARBA" id="ARBA00022692"/>
    </source>
</evidence>
<dbReference type="Pfam" id="PF01663">
    <property type="entry name" value="Phosphodiest"/>
    <property type="match status" value="1"/>
</dbReference>
<comment type="subcellular location">
    <subcellularLocation>
        <location evidence="1">Endoplasmic reticulum membrane</location>
        <topology evidence="1">Multi-pass membrane protein</topology>
    </subcellularLocation>
</comment>
<keyword evidence="15" id="KW-1185">Reference proteome</keyword>
<organism evidence="13 15">
    <name type="scientific">Didymodactylos carnosus</name>
    <dbReference type="NCBI Taxonomy" id="1234261"/>
    <lineage>
        <taxon>Eukaryota</taxon>
        <taxon>Metazoa</taxon>
        <taxon>Spiralia</taxon>
        <taxon>Gnathifera</taxon>
        <taxon>Rotifera</taxon>
        <taxon>Eurotatoria</taxon>
        <taxon>Bdelloidea</taxon>
        <taxon>Philodinida</taxon>
        <taxon>Philodinidae</taxon>
        <taxon>Didymodactylos</taxon>
    </lineage>
</organism>
<feature type="domain" description="GPI ethanolamine phosphate transferase 2 C-terminal" evidence="12">
    <location>
        <begin position="505"/>
        <end position="587"/>
    </location>
</feature>
<gene>
    <name evidence="13" type="ORF">GPM918_LOCUS18270</name>
    <name evidence="14" type="ORF">SRO942_LOCUS18266</name>
</gene>
<dbReference type="PANTHER" id="PTHR23072">
    <property type="entry name" value="PHOSPHATIDYLINOSITOL GLYCAN-RELATED"/>
    <property type="match status" value="1"/>
</dbReference>
<evidence type="ECO:0000256" key="10">
    <source>
        <dbReference type="ARBA" id="ARBA00023180"/>
    </source>
</evidence>
<dbReference type="InterPro" id="IPR037674">
    <property type="entry name" value="PIG-G_N"/>
</dbReference>
<dbReference type="SUPFAM" id="SSF53649">
    <property type="entry name" value="Alkaline phosphatase-like"/>
    <property type="match status" value="1"/>
</dbReference>
<dbReference type="GO" id="GO:0051267">
    <property type="term" value="F:CP2 mannose-ethanolamine phosphotransferase activity"/>
    <property type="evidence" value="ECO:0007669"/>
    <property type="project" value="TreeGrafter"/>
</dbReference>